<keyword evidence="6" id="KW-0028">Amino-acid biosynthesis</keyword>
<dbReference type="InterPro" id="IPR006426">
    <property type="entry name" value="Asn_synth_AEB"/>
</dbReference>
<keyword evidence="11" id="KW-1185">Reference proteome</keyword>
<comment type="similarity">
    <text evidence="2">Belongs to the asparagine synthetase family.</text>
</comment>
<dbReference type="EMBL" id="JAQOSQ010000001">
    <property type="protein sequence ID" value="MDJ1181917.1"/>
    <property type="molecule type" value="Genomic_DNA"/>
</dbReference>
<dbReference type="PANTHER" id="PTHR43284">
    <property type="entry name" value="ASPARAGINE SYNTHETASE (GLUTAMINE-HYDROLYZING)"/>
    <property type="match status" value="1"/>
</dbReference>
<dbReference type="InterPro" id="IPR033738">
    <property type="entry name" value="AsnB_N"/>
</dbReference>
<evidence type="ECO:0000313" key="11">
    <source>
        <dbReference type="Proteomes" id="UP001232992"/>
    </source>
</evidence>
<dbReference type="InterPro" id="IPR051786">
    <property type="entry name" value="ASN_synthetase/amidase"/>
</dbReference>
<name>A0ABT7BRU7_9CYAN</name>
<comment type="catalytic activity">
    <reaction evidence="8">
        <text>L-aspartate + L-glutamine + ATP + H2O = L-asparagine + L-glutamate + AMP + diphosphate + H(+)</text>
        <dbReference type="Rhea" id="RHEA:12228"/>
        <dbReference type="ChEBI" id="CHEBI:15377"/>
        <dbReference type="ChEBI" id="CHEBI:15378"/>
        <dbReference type="ChEBI" id="CHEBI:29985"/>
        <dbReference type="ChEBI" id="CHEBI:29991"/>
        <dbReference type="ChEBI" id="CHEBI:30616"/>
        <dbReference type="ChEBI" id="CHEBI:33019"/>
        <dbReference type="ChEBI" id="CHEBI:58048"/>
        <dbReference type="ChEBI" id="CHEBI:58359"/>
        <dbReference type="ChEBI" id="CHEBI:456215"/>
        <dbReference type="EC" id="6.3.5.4"/>
    </reaction>
</comment>
<comment type="caution">
    <text evidence="10">The sequence shown here is derived from an EMBL/GenBank/DDBJ whole genome shotgun (WGS) entry which is preliminary data.</text>
</comment>
<dbReference type="Pfam" id="PF13537">
    <property type="entry name" value="GATase_7"/>
    <property type="match status" value="1"/>
</dbReference>
<evidence type="ECO:0000256" key="4">
    <source>
        <dbReference type="ARBA" id="ARBA00022741"/>
    </source>
</evidence>
<keyword evidence="6" id="KW-0061">Asparagine biosynthesis</keyword>
<comment type="pathway">
    <text evidence="1">Amino-acid biosynthesis; L-asparagine biosynthesis; L-asparagine from L-aspartate (L-Gln route): step 1/1.</text>
</comment>
<dbReference type="Pfam" id="PF00733">
    <property type="entry name" value="Asn_synthase"/>
    <property type="match status" value="1"/>
</dbReference>
<keyword evidence="7" id="KW-0315">Glutamine amidotransferase</keyword>
<dbReference type="RefSeq" id="WP_283756566.1">
    <property type="nucleotide sequence ID" value="NZ_JAQOSQ010000001.1"/>
</dbReference>
<evidence type="ECO:0000256" key="1">
    <source>
        <dbReference type="ARBA" id="ARBA00005187"/>
    </source>
</evidence>
<dbReference type="Gene3D" id="3.60.20.10">
    <property type="entry name" value="Glutamine Phosphoribosylpyrophosphate, subunit 1, domain 1"/>
    <property type="match status" value="1"/>
</dbReference>
<dbReference type="InterPro" id="IPR017932">
    <property type="entry name" value="GATase_2_dom"/>
</dbReference>
<evidence type="ECO:0000256" key="2">
    <source>
        <dbReference type="ARBA" id="ARBA00005752"/>
    </source>
</evidence>
<proteinExistence type="inferred from homology"/>
<dbReference type="InterPro" id="IPR001962">
    <property type="entry name" value="Asn_synthase"/>
</dbReference>
<dbReference type="SUPFAM" id="SSF56235">
    <property type="entry name" value="N-terminal nucleophile aminohydrolases (Ntn hydrolases)"/>
    <property type="match status" value="1"/>
</dbReference>
<reference evidence="10 11" key="1">
    <citation type="submission" date="2023-01" db="EMBL/GenBank/DDBJ databases">
        <title>Novel diversity within Roseofilum (Cyanobacteria; Desertifilaceae) from marine benthic mats with descriptions of four novel species.</title>
        <authorList>
            <person name="Wang Y."/>
            <person name="Berthold D.E."/>
            <person name="Hu J."/>
            <person name="Lefler F.W."/>
            <person name="Laughinghouse H.D. IV."/>
        </authorList>
    </citation>
    <scope>NUCLEOTIDE SEQUENCE [LARGE SCALE GENOMIC DNA]</scope>
    <source>
        <strain evidence="10 11">BLCC-M143</strain>
    </source>
</reference>
<dbReference type="CDD" id="cd00712">
    <property type="entry name" value="AsnB"/>
    <property type="match status" value="1"/>
</dbReference>
<evidence type="ECO:0000256" key="7">
    <source>
        <dbReference type="ARBA" id="ARBA00022962"/>
    </source>
</evidence>
<dbReference type="PANTHER" id="PTHR43284:SF1">
    <property type="entry name" value="ASPARAGINE SYNTHETASE"/>
    <property type="match status" value="1"/>
</dbReference>
<dbReference type="InterPro" id="IPR029055">
    <property type="entry name" value="Ntn_hydrolases_N"/>
</dbReference>
<gene>
    <name evidence="10" type="ORF">PMH09_01800</name>
</gene>
<accession>A0ABT7BRU7</accession>
<keyword evidence="4" id="KW-0547">Nucleotide-binding</keyword>
<dbReference type="InterPro" id="IPR014729">
    <property type="entry name" value="Rossmann-like_a/b/a_fold"/>
</dbReference>
<organism evidence="10 11">
    <name type="scientific">Roseofilum casamattae BLCC-M143</name>
    <dbReference type="NCBI Taxonomy" id="3022442"/>
    <lineage>
        <taxon>Bacteria</taxon>
        <taxon>Bacillati</taxon>
        <taxon>Cyanobacteriota</taxon>
        <taxon>Cyanophyceae</taxon>
        <taxon>Desertifilales</taxon>
        <taxon>Desertifilaceae</taxon>
        <taxon>Roseofilum</taxon>
        <taxon>Roseofilum casamattae</taxon>
    </lineage>
</organism>
<dbReference type="Gene3D" id="3.40.50.620">
    <property type="entry name" value="HUPs"/>
    <property type="match status" value="2"/>
</dbReference>
<evidence type="ECO:0000259" key="9">
    <source>
        <dbReference type="PROSITE" id="PS51278"/>
    </source>
</evidence>
<protein>
    <recommendedName>
        <fullName evidence="3">asparagine synthase (glutamine-hydrolyzing)</fullName>
        <ecNumber evidence="3">6.3.5.4</ecNumber>
    </recommendedName>
</protein>
<evidence type="ECO:0000256" key="6">
    <source>
        <dbReference type="ARBA" id="ARBA00022888"/>
    </source>
</evidence>
<dbReference type="SUPFAM" id="SSF52402">
    <property type="entry name" value="Adenine nucleotide alpha hydrolases-like"/>
    <property type="match status" value="1"/>
</dbReference>
<dbReference type="PIRSF" id="PIRSF001589">
    <property type="entry name" value="Asn_synthetase_glu-h"/>
    <property type="match status" value="1"/>
</dbReference>
<dbReference type="Proteomes" id="UP001232992">
    <property type="component" value="Unassembled WGS sequence"/>
</dbReference>
<feature type="domain" description="Glutamine amidotransferase type-2" evidence="9">
    <location>
        <begin position="2"/>
        <end position="216"/>
    </location>
</feature>
<sequence>MSGIYGIFYKDGTAVTSEAIAPIENAMASWGKDGRGSWCKESVGLGHLMLHSTPQSLYEKLPVSHPQNPHWVITADARIDNRQDLFAALNITPAESRTIPDSTLVLFAYERWGQDCVSRLIGEFAFAIWDRREQKLFCGRDHMGFKPFYYYEDNRCFIFASDIEGVLSRPEVPHRPNEPLLAAYLQEDTYFPEKRQTFLADIVKLPPAHQLTVTAKSSQLTQYWSLDNVREVRLSSDEAYAEQLRELLFQAVECRIQTPFPVGCHLSGGLDSSSVTAIAAQLLRQKGKTPTAYSWSPPPPTTGKCPDDERRLIQLLCQQEGLECQYVDLQVEDVVGTYSRDFSRDPAEMMFREQLVQKQAARNGVRVMLSGWGGDECITGHGWGFLSELFLQGRWRQLHREIRIVSHQEGANLLYALRLDARVAYSKVSRTLIPEPIWSWWHGPNSRNSCYPLTCINPSFAKQHKDAVMAMRGPSLRERPGVQANQWRWLNNGHLTKRIEAWAVNGDRQGMLYSYPLLDRRILEFGLGSPPEQFVRQGCRRSLMRRAVECILPAAVQQNRSKREAAAFAVLDRVWPPALPALSDRLGLQEGDLLAAKYVDLNKLKEVISQTKEMKRDVEVLLITLACVNSFRV</sequence>
<keyword evidence="5" id="KW-0067">ATP-binding</keyword>
<evidence type="ECO:0000256" key="5">
    <source>
        <dbReference type="ARBA" id="ARBA00022840"/>
    </source>
</evidence>
<evidence type="ECO:0000256" key="3">
    <source>
        <dbReference type="ARBA" id="ARBA00012737"/>
    </source>
</evidence>
<dbReference type="EC" id="6.3.5.4" evidence="3"/>
<evidence type="ECO:0000256" key="8">
    <source>
        <dbReference type="ARBA" id="ARBA00048741"/>
    </source>
</evidence>
<evidence type="ECO:0000313" key="10">
    <source>
        <dbReference type="EMBL" id="MDJ1181917.1"/>
    </source>
</evidence>
<dbReference type="PROSITE" id="PS51278">
    <property type="entry name" value="GATASE_TYPE_2"/>
    <property type="match status" value="1"/>
</dbReference>